<dbReference type="VEuPathDB" id="AmoebaDB:NF0086190"/>
<feature type="compositionally biased region" description="Low complexity" evidence="2">
    <location>
        <begin position="665"/>
        <end position="688"/>
    </location>
</feature>
<keyword evidence="1" id="KW-0175">Coiled coil</keyword>
<dbReference type="PANTHER" id="PTHR18898">
    <property type="entry name" value="NUCLEOPROTEIN TPR-RELATED"/>
    <property type="match status" value="1"/>
</dbReference>
<evidence type="ECO:0008006" key="7">
    <source>
        <dbReference type="Google" id="ProtNLM"/>
    </source>
</evidence>
<dbReference type="SMART" id="SM00027">
    <property type="entry name" value="EH"/>
    <property type="match status" value="1"/>
</dbReference>
<dbReference type="GeneID" id="68111283"/>
<name>A0A6A5BSJ4_NAEFO</name>
<dbReference type="RefSeq" id="XP_044561483.1">
    <property type="nucleotide sequence ID" value="XM_044707439.1"/>
</dbReference>
<sequence length="838" mass="92354">MSFPHMQRFNDLDNEFHLADRDRDNLLSPGEAKVYFDQFQLPLPVMKFIWSSAKTSQAPGLTIDEFKHAMSLIRQELMNPGSLPIGSGGSPANFHPPQSPGFDYSIKQEERDQYETNFSNLARGKYTIPYDECMNFFSKAGLPNDILNTIFQLADFERNKVLDKEEFVIAMHLVRLKRKMPNIPIPMQLPPVLIPPSKQSLVGVGTPSGISSPPLRPRSESTTSMDSINNGPPTLVPSSGTLGGFGGPPPLGMSNNFGGSFSGPPPLGNNFSSPNMMGGGSGPVTLGPIRDMENQVNRVLEETRMINQQMFPLRQSVEQNDLRLNSLRERKADLENDLNQVRQEFENLKMQNQAKAEEIAQLESQSFRLEQERLEFQNQIQRVRQEVMRLEQIYEKTNLSYQSASGIAESLKSELEQNLNELIKHKDELLNLKNSNQQGDEFVHGIEQEIANAKNELQAVREQLQQARMINEDLQTKVKNLQLQKQDIEQSTFNTKTELSGLISQSEDLKNQLSRCQQDLENQKRKSVPNAKLVKLTGLIKKIQEYINEFDSALGEEFPNQPASELKVVPPVTAKVTSPISTPSQPKPLPTSTSKSSFGNDDFGFGNDSFGSSNFGTVNKAPSTQTTVSSGFSANFGDDFGFDTKPAQTGKSSNVGFDNDDFGFDSKPPSSTTAKPPSSQPSSTKTPSFDNDDFGFDSKPSNGGFGNDDFGFDSKPASSGGFGNDDFGFDIKPAAKTSQTSSTKTPSFDNDDFGFGSTTTASTTKGFDDFGDFGTSTSTSNTKSSSAKQDDFGFDSDFTSFSTNKPSSDPWNDFAQTNSVITKEAPKSEGWADFGDNF</sequence>
<dbReference type="InterPro" id="IPR002048">
    <property type="entry name" value="EF_hand_dom"/>
</dbReference>
<evidence type="ECO:0000313" key="6">
    <source>
        <dbReference type="Proteomes" id="UP000444721"/>
    </source>
</evidence>
<dbReference type="Proteomes" id="UP000444721">
    <property type="component" value="Unassembled WGS sequence"/>
</dbReference>
<evidence type="ECO:0000256" key="1">
    <source>
        <dbReference type="SAM" id="Coils"/>
    </source>
</evidence>
<dbReference type="VEuPathDB" id="AmoebaDB:NfTy_069300"/>
<feature type="domain" description="EF-hand" evidence="4">
    <location>
        <begin position="142"/>
        <end position="177"/>
    </location>
</feature>
<comment type="caution">
    <text evidence="5">The sequence shown here is derived from an EMBL/GenBank/DDBJ whole genome shotgun (WGS) entry which is preliminary data.</text>
</comment>
<dbReference type="Gene3D" id="1.10.238.10">
    <property type="entry name" value="EF-hand"/>
    <property type="match status" value="2"/>
</dbReference>
<evidence type="ECO:0000313" key="5">
    <source>
        <dbReference type="EMBL" id="KAF0976770.1"/>
    </source>
</evidence>
<feature type="compositionally biased region" description="Polar residues" evidence="2">
    <location>
        <begin position="646"/>
        <end position="655"/>
    </location>
</feature>
<feature type="compositionally biased region" description="Polar residues" evidence="2">
    <location>
        <begin position="220"/>
        <end position="232"/>
    </location>
</feature>
<dbReference type="CDD" id="cd00052">
    <property type="entry name" value="EH"/>
    <property type="match status" value="1"/>
</dbReference>
<dbReference type="OrthoDB" id="524326at2759"/>
<dbReference type="PROSITE" id="PS50031">
    <property type="entry name" value="EH"/>
    <property type="match status" value="1"/>
</dbReference>
<evidence type="ECO:0000259" key="3">
    <source>
        <dbReference type="PROSITE" id="PS50031"/>
    </source>
</evidence>
<dbReference type="Gene3D" id="1.10.287.1490">
    <property type="match status" value="1"/>
</dbReference>
<reference evidence="5 6" key="1">
    <citation type="journal article" date="2019" name="Sci. Rep.">
        <title>Nanopore sequencing improves the draft genome of the human pathogenic amoeba Naegleria fowleri.</title>
        <authorList>
            <person name="Liechti N."/>
            <person name="Schurch N."/>
            <person name="Bruggmann R."/>
            <person name="Wittwer M."/>
        </authorList>
    </citation>
    <scope>NUCLEOTIDE SEQUENCE [LARGE SCALE GENOMIC DNA]</scope>
    <source>
        <strain evidence="5 6">ATCC 30894</strain>
    </source>
</reference>
<dbReference type="SMART" id="SM00054">
    <property type="entry name" value="EFh"/>
    <property type="match status" value="2"/>
</dbReference>
<dbReference type="InterPro" id="IPR011992">
    <property type="entry name" value="EF-hand-dom_pair"/>
</dbReference>
<dbReference type="PROSITE" id="PS50222">
    <property type="entry name" value="EF_HAND_2"/>
    <property type="match status" value="1"/>
</dbReference>
<feature type="compositionally biased region" description="Low complexity" evidence="2">
    <location>
        <begin position="724"/>
        <end position="755"/>
    </location>
</feature>
<feature type="region of interest" description="Disordered" evidence="2">
    <location>
        <begin position="645"/>
        <end position="755"/>
    </location>
</feature>
<feature type="region of interest" description="Disordered" evidence="2">
    <location>
        <begin position="203"/>
        <end position="232"/>
    </location>
</feature>
<dbReference type="GO" id="GO:0006406">
    <property type="term" value="P:mRNA export from nucleus"/>
    <property type="evidence" value="ECO:0007669"/>
    <property type="project" value="TreeGrafter"/>
</dbReference>
<feature type="coiled-coil region" evidence="1">
    <location>
        <begin position="289"/>
        <end position="526"/>
    </location>
</feature>
<evidence type="ECO:0000259" key="4">
    <source>
        <dbReference type="PROSITE" id="PS50222"/>
    </source>
</evidence>
<dbReference type="OMA" id="GHFLQTS"/>
<dbReference type="SUPFAM" id="SSF47473">
    <property type="entry name" value="EF-hand"/>
    <property type="match status" value="2"/>
</dbReference>
<dbReference type="GO" id="GO:0005643">
    <property type="term" value="C:nuclear pore"/>
    <property type="evidence" value="ECO:0007669"/>
    <property type="project" value="TreeGrafter"/>
</dbReference>
<evidence type="ECO:0000256" key="2">
    <source>
        <dbReference type="SAM" id="MobiDB-lite"/>
    </source>
</evidence>
<keyword evidence="6" id="KW-1185">Reference proteome</keyword>
<dbReference type="PANTHER" id="PTHR18898:SF2">
    <property type="entry name" value="NUCLEOPROTEIN TPR"/>
    <property type="match status" value="1"/>
</dbReference>
<proteinExistence type="predicted"/>
<protein>
    <recommendedName>
        <fullName evidence="7">EF-hand domain-containing protein</fullName>
    </recommendedName>
</protein>
<dbReference type="Pfam" id="PF12763">
    <property type="entry name" value="EH"/>
    <property type="match status" value="1"/>
</dbReference>
<dbReference type="GO" id="GO:0017056">
    <property type="term" value="F:structural constituent of nuclear pore"/>
    <property type="evidence" value="ECO:0007669"/>
    <property type="project" value="TreeGrafter"/>
</dbReference>
<feature type="region of interest" description="Disordered" evidence="2">
    <location>
        <begin position="576"/>
        <end position="602"/>
    </location>
</feature>
<gene>
    <name evidence="5" type="ORF">FDP41_004065</name>
</gene>
<feature type="domain" description="EH" evidence="3">
    <location>
        <begin position="110"/>
        <end position="200"/>
    </location>
</feature>
<organism evidence="5 6">
    <name type="scientific">Naegleria fowleri</name>
    <name type="common">Brain eating amoeba</name>
    <dbReference type="NCBI Taxonomy" id="5763"/>
    <lineage>
        <taxon>Eukaryota</taxon>
        <taxon>Discoba</taxon>
        <taxon>Heterolobosea</taxon>
        <taxon>Tetramitia</taxon>
        <taxon>Eutetramitia</taxon>
        <taxon>Vahlkampfiidae</taxon>
        <taxon>Naegleria</taxon>
    </lineage>
</organism>
<dbReference type="AlphaFoldDB" id="A0A6A5BSJ4"/>
<dbReference type="VEuPathDB" id="AmoebaDB:FDP41_004065"/>
<dbReference type="GO" id="GO:0005509">
    <property type="term" value="F:calcium ion binding"/>
    <property type="evidence" value="ECO:0007669"/>
    <property type="project" value="InterPro"/>
</dbReference>
<accession>A0A6A5BSJ4</accession>
<dbReference type="InterPro" id="IPR000261">
    <property type="entry name" value="EH_dom"/>
</dbReference>
<dbReference type="EMBL" id="VFQX01000036">
    <property type="protein sequence ID" value="KAF0976770.1"/>
    <property type="molecule type" value="Genomic_DNA"/>
</dbReference>